<dbReference type="EMBL" id="JAAOAN010000695">
    <property type="protein sequence ID" value="KAF5701088.1"/>
    <property type="molecule type" value="Genomic_DNA"/>
</dbReference>
<feature type="transmembrane region" description="Helical" evidence="4">
    <location>
        <begin position="1221"/>
        <end position="1242"/>
    </location>
</feature>
<dbReference type="SUPFAM" id="SSF103473">
    <property type="entry name" value="MFS general substrate transporter"/>
    <property type="match status" value="1"/>
</dbReference>
<dbReference type="InterPro" id="IPR036259">
    <property type="entry name" value="MFS_trans_sf"/>
</dbReference>
<feature type="transmembrane region" description="Helical" evidence="4">
    <location>
        <begin position="1350"/>
        <end position="1375"/>
    </location>
</feature>
<keyword evidence="4" id="KW-0472">Membrane</keyword>
<dbReference type="GO" id="GO:0016810">
    <property type="term" value="F:hydrolase activity, acting on carbon-nitrogen (but not peptide) bonds"/>
    <property type="evidence" value="ECO:0007669"/>
    <property type="project" value="InterPro"/>
</dbReference>
<evidence type="ECO:0000259" key="5">
    <source>
        <dbReference type="PROSITE" id="PS50048"/>
    </source>
</evidence>
<dbReference type="PROSITE" id="PS50048">
    <property type="entry name" value="ZN2_CY6_FUNGAL_2"/>
    <property type="match status" value="1"/>
</dbReference>
<protein>
    <submittedName>
        <fullName evidence="7">Amidohydrolase ytcJ</fullName>
    </submittedName>
</protein>
<dbReference type="InterPro" id="IPR011701">
    <property type="entry name" value="MFS"/>
</dbReference>
<gene>
    <name evidence="7" type="ORF">FMUND_14051</name>
</gene>
<dbReference type="CDD" id="cd00067">
    <property type="entry name" value="GAL4"/>
    <property type="match status" value="1"/>
</dbReference>
<dbReference type="Gene3D" id="1.20.1250.20">
    <property type="entry name" value="MFS general substrate transporter like domains"/>
    <property type="match status" value="1"/>
</dbReference>
<keyword evidence="7" id="KW-0378">Hydrolase</keyword>
<evidence type="ECO:0000256" key="4">
    <source>
        <dbReference type="SAM" id="Phobius"/>
    </source>
</evidence>
<dbReference type="SUPFAM" id="SSF57701">
    <property type="entry name" value="Zn2/Cys6 DNA-binding domain"/>
    <property type="match status" value="1"/>
</dbReference>
<evidence type="ECO:0000256" key="2">
    <source>
        <dbReference type="ARBA" id="ARBA00023180"/>
    </source>
</evidence>
<dbReference type="Proteomes" id="UP000544331">
    <property type="component" value="Unassembled WGS sequence"/>
</dbReference>
<dbReference type="PANTHER" id="PTHR22642:SF19">
    <property type="entry name" value="AMIDOHYDROLASE FAMILY PROTEIN (AFU_ORTHOLOGUE AFUA_5G01480)"/>
    <property type="match status" value="1"/>
</dbReference>
<dbReference type="InterPro" id="IPR036864">
    <property type="entry name" value="Zn2-C6_fun-type_DNA-bd_sf"/>
</dbReference>
<name>A0A8H5XW53_9HYPO</name>
<feature type="transmembrane region" description="Helical" evidence="4">
    <location>
        <begin position="1498"/>
        <end position="1518"/>
    </location>
</feature>
<dbReference type="PROSITE" id="PS50850">
    <property type="entry name" value="MFS"/>
    <property type="match status" value="1"/>
</dbReference>
<dbReference type="Gene3D" id="3.10.310.70">
    <property type="match status" value="1"/>
</dbReference>
<dbReference type="GO" id="GO:0008270">
    <property type="term" value="F:zinc ion binding"/>
    <property type="evidence" value="ECO:0007669"/>
    <property type="project" value="InterPro"/>
</dbReference>
<feature type="transmembrane region" description="Helical" evidence="4">
    <location>
        <begin position="1248"/>
        <end position="1268"/>
    </location>
</feature>
<keyword evidence="8" id="KW-1185">Reference proteome</keyword>
<dbReference type="SMART" id="SM00066">
    <property type="entry name" value="GAL4"/>
    <property type="match status" value="1"/>
</dbReference>
<feature type="transmembrane region" description="Helical" evidence="4">
    <location>
        <begin position="1524"/>
        <end position="1546"/>
    </location>
</feature>
<dbReference type="Gene3D" id="2.30.40.10">
    <property type="entry name" value="Urease, subunit C, domain 1"/>
    <property type="match status" value="1"/>
</dbReference>
<dbReference type="Gene3D" id="4.10.240.10">
    <property type="entry name" value="Zn(2)-C6 fungal-type DNA-binding domain"/>
    <property type="match status" value="1"/>
</dbReference>
<dbReference type="InterPro" id="IPR013108">
    <property type="entry name" value="Amidohydro_3"/>
</dbReference>
<dbReference type="InterPro" id="IPR032466">
    <property type="entry name" value="Metal_Hydrolase"/>
</dbReference>
<dbReference type="InterPro" id="IPR001138">
    <property type="entry name" value="Zn2Cys6_DnaBD"/>
</dbReference>
<feature type="transmembrane region" description="Helical" evidence="4">
    <location>
        <begin position="1395"/>
        <end position="1417"/>
    </location>
</feature>
<dbReference type="Pfam" id="PF07690">
    <property type="entry name" value="MFS_1"/>
    <property type="match status" value="1"/>
</dbReference>
<feature type="domain" description="Zn(2)-C6 fungal-type" evidence="5">
    <location>
        <begin position="591"/>
        <end position="619"/>
    </location>
</feature>
<evidence type="ECO:0000256" key="1">
    <source>
        <dbReference type="ARBA" id="ARBA00004141"/>
    </source>
</evidence>
<keyword evidence="4" id="KW-0812">Transmembrane</keyword>
<comment type="subcellular location">
    <subcellularLocation>
        <location evidence="1">Membrane</location>
        <topology evidence="1">Multi-pass membrane protein</topology>
    </subcellularLocation>
</comment>
<feature type="transmembrane region" description="Helical" evidence="4">
    <location>
        <begin position="1429"/>
        <end position="1451"/>
    </location>
</feature>
<feature type="transmembrane region" description="Helical" evidence="4">
    <location>
        <begin position="1457"/>
        <end position="1486"/>
    </location>
</feature>
<dbReference type="SUPFAM" id="SSF51556">
    <property type="entry name" value="Metallo-dependent hydrolases"/>
    <property type="match status" value="1"/>
</dbReference>
<dbReference type="GO" id="GO:0000981">
    <property type="term" value="F:DNA-binding transcription factor activity, RNA polymerase II-specific"/>
    <property type="evidence" value="ECO:0007669"/>
    <property type="project" value="InterPro"/>
</dbReference>
<dbReference type="Pfam" id="PF07969">
    <property type="entry name" value="Amidohydro_3"/>
    <property type="match status" value="1"/>
</dbReference>
<dbReference type="PROSITE" id="PS00463">
    <property type="entry name" value="ZN2_CY6_FUNGAL_1"/>
    <property type="match status" value="1"/>
</dbReference>
<dbReference type="Pfam" id="PF00172">
    <property type="entry name" value="Zn_clus"/>
    <property type="match status" value="1"/>
</dbReference>
<evidence type="ECO:0000313" key="8">
    <source>
        <dbReference type="Proteomes" id="UP000544331"/>
    </source>
</evidence>
<keyword evidence="2" id="KW-0325">Glycoprotein</keyword>
<dbReference type="InterPro" id="IPR033932">
    <property type="entry name" value="YtcJ-like"/>
</dbReference>
<dbReference type="GO" id="GO:0016020">
    <property type="term" value="C:membrane"/>
    <property type="evidence" value="ECO:0007669"/>
    <property type="project" value="UniProtKB-SubCell"/>
</dbReference>
<feature type="transmembrane region" description="Helical" evidence="4">
    <location>
        <begin position="1092"/>
        <end position="1114"/>
    </location>
</feature>
<dbReference type="Gene3D" id="3.20.20.140">
    <property type="entry name" value="Metal-dependent hydrolases"/>
    <property type="match status" value="1"/>
</dbReference>
<evidence type="ECO:0000256" key="3">
    <source>
        <dbReference type="ARBA" id="ARBA00023242"/>
    </source>
</evidence>
<comment type="caution">
    <text evidence="7">The sequence shown here is derived from an EMBL/GenBank/DDBJ whole genome shotgun (WGS) entry which is preliminary data.</text>
</comment>
<accession>A0A8H5XW53</accession>
<dbReference type="PANTHER" id="PTHR22642">
    <property type="entry name" value="IMIDAZOLONEPROPIONASE"/>
    <property type="match status" value="1"/>
</dbReference>
<proteinExistence type="predicted"/>
<dbReference type="SUPFAM" id="SSF51338">
    <property type="entry name" value="Composite domain of metallo-dependent hydrolases"/>
    <property type="match status" value="1"/>
</dbReference>
<evidence type="ECO:0000259" key="6">
    <source>
        <dbReference type="PROSITE" id="PS50850"/>
    </source>
</evidence>
<organism evidence="7 8">
    <name type="scientific">Fusarium mundagurra</name>
    <dbReference type="NCBI Taxonomy" id="1567541"/>
    <lineage>
        <taxon>Eukaryota</taxon>
        <taxon>Fungi</taxon>
        <taxon>Dikarya</taxon>
        <taxon>Ascomycota</taxon>
        <taxon>Pezizomycotina</taxon>
        <taxon>Sordariomycetes</taxon>
        <taxon>Hypocreomycetidae</taxon>
        <taxon>Hypocreales</taxon>
        <taxon>Nectriaceae</taxon>
        <taxon>Fusarium</taxon>
        <taxon>Fusarium fujikuroi species complex</taxon>
    </lineage>
</organism>
<dbReference type="CDD" id="cd01300">
    <property type="entry name" value="YtcJ_like"/>
    <property type="match status" value="1"/>
</dbReference>
<reference evidence="7 8" key="1">
    <citation type="submission" date="2020-05" db="EMBL/GenBank/DDBJ databases">
        <title>Identification and distribution of gene clusters putatively required for synthesis of sphingolipid metabolism inhibitors in phylogenetically diverse species of the filamentous fungus Fusarium.</title>
        <authorList>
            <person name="Kim H.-S."/>
            <person name="Busman M."/>
            <person name="Brown D.W."/>
            <person name="Divon H."/>
            <person name="Uhlig S."/>
            <person name="Proctor R.H."/>
        </authorList>
    </citation>
    <scope>NUCLEOTIDE SEQUENCE [LARGE SCALE GENOMIC DNA]</scope>
    <source>
        <strain evidence="7 8">NRRL 66235</strain>
    </source>
</reference>
<feature type="transmembrane region" description="Helical" evidence="4">
    <location>
        <begin position="1134"/>
        <end position="1152"/>
    </location>
</feature>
<dbReference type="OrthoDB" id="5215911at2759"/>
<dbReference type="InterPro" id="IPR020846">
    <property type="entry name" value="MFS_dom"/>
</dbReference>
<evidence type="ECO:0000313" key="7">
    <source>
        <dbReference type="EMBL" id="KAF5701088.1"/>
    </source>
</evidence>
<keyword evidence="4" id="KW-1133">Transmembrane helix</keyword>
<feature type="domain" description="Major facilitator superfamily (MFS) profile" evidence="6">
    <location>
        <begin position="1093"/>
        <end position="1569"/>
    </location>
</feature>
<keyword evidence="3" id="KW-0539">Nucleus</keyword>
<sequence>MSSTILTNGRFVGDDDSYRECMIVEGSKIAYIGSADNKTVQDVKSQGAEILDLDNRVVLPGFIDSHVHLLFFGLSQQKLDLGGCKSLQEIRRRITNFAAANPDLPKILCRGWLQSATDGIALASMIDDIDPRPIFIDSNDLHSAWCNTAALKELPIDEIKAKCPEHITCDEDGSPTGLLAEWALTAFIWPFLIQSLSMDDKLEALERAVQAYSAEGYTGVIDMAMDEVTWEALQTLQERKGINLHIAAHWFVPYEADEKLLDEKIQEAIDMHSKFHPSKSPEFCIVGVKLMCDGVVDGCTAALSYPYGESTDLVQPLWPGEAMNRVLSQITAAGMQCAIHAIGDVAVSQAITAIANTNNPTARHRIEHLEMATPEDALRLGSLGITASVQPVHSDPAILEGYEKLVKPSAWKHCFPYKECLDGHANVAIGTDAPTARHLPFPNLYNATTRKSALEPLRETVTNGDSALTLEQAVRGATYGAAYSRFAEGWTGRLESGLRADFMVLPGVVKVDGLLEMKVDETWFGGNIKVISRDGSYLSFKLYQGYDDALGPTKLTHSATPDRPIPLSLQHQLLISYLQLTHHNMSRSRNGCSTCKRRHRKCDETKPTCRECQKNNITCEGYALKLQWDVGVASRGKLTGSSLPVLRAGNERKRERVEIDGAEGFGQFQALPLGVDAENGPVSDLMDMQYPVIEPEEPLWLQRRSDHEKHLFKEFIQKTVFLFYSTSTEDPFPLELQRLALQNEPLYLGLIATHVYSTNPRNPPPLFHDLCNQSLRLFREQLGRFDGTLDGGLVNAGVFLCTLHLFQGIPWTAHLNHMMWVYHLFPQSKNAHRIGDLEYRFSLEAMAIMDIPTFVRGRDTPTLGIWGFLRSAQKASSTGLVGGVESVSGLPRSLLDIFGRMAHDDVEKDFAEWEGHEGSIPHVHLWEAFRISGILMTRRQKRTRAGSPSNEMLREEYAHILATNSMLYPYTAARLEVTILQTRPSWVQTLRRCGSICDAYRDTPNALILEEILDKALERGDNEVDLDRETKDGRHAANEVLHVLSGFFAKMESELSFPPGTSRLLSRSEIILVPTPSQDPNDPLNWSKRRKAWNFTLVLAVTVAFFSAIVMQMVLWQQMIVDMHVTYDQLNYGVAFNSAGLALGSFLFIPLARKYGSRPCYILSTGLMAAVSWWSGRMETVGEMYVTNFLSGLAASINETISEITIADLFFVHQRGTANGFYIMAVMVGQFVCPCIVGVQAAAQDWRWTYYTTGIVLTVLFLLFIFFFEETKFIPVTIGETHNTSSQGPPTLKNSKDDAAQADVQDSDLNSETQSPRLTYKQRMRFITRTDEPLWRNYLVPLKMFLFPHVLFSAIQVASCVAFLILLTSSISMIFSAPPYSFNTAGVGLMSLGPFVGNFLGSVYGGVLGDWVVVKLAKRNKGIFEPEMRLYILLLPALLMGGGLVFFGISADEGWHWIYPSIGGAMFGFGMASMIDISCTIIIDIYQTLTAEAFISVTFIRNIPSIGVPFGVVGWISSIGISKLFIISGCVATVVCLLFIPCAIWGRRVRKNTWQMYESVRELKGAARH</sequence>
<dbReference type="InterPro" id="IPR011059">
    <property type="entry name" value="Metal-dep_hydrolase_composite"/>
</dbReference>
<dbReference type="GO" id="GO:0022857">
    <property type="term" value="F:transmembrane transporter activity"/>
    <property type="evidence" value="ECO:0007669"/>
    <property type="project" value="InterPro"/>
</dbReference>